<sequence>MSYYPRYSSSYRISREPAGTTYYTSSYVTPTYFSPGRSYTYTVPTRSYSYTVPDRSYTLPARTSYYSYGNSMVPLGASERTYERMQRVFKIRAPRPRNPYYRYI</sequence>
<name>A0A6A4WI55_AMPAM</name>
<dbReference type="Proteomes" id="UP000440578">
    <property type="component" value="Unassembled WGS sequence"/>
</dbReference>
<protein>
    <submittedName>
        <fullName evidence="1">Uncharacterized protein</fullName>
    </submittedName>
</protein>
<proteinExistence type="predicted"/>
<accession>A0A6A4WI55</accession>
<dbReference type="AlphaFoldDB" id="A0A6A4WI55"/>
<dbReference type="OrthoDB" id="10518319at2759"/>
<comment type="caution">
    <text evidence="1">The sequence shown here is derived from an EMBL/GenBank/DDBJ whole genome shotgun (WGS) entry which is preliminary data.</text>
</comment>
<dbReference type="EMBL" id="VIIS01001125">
    <property type="protein sequence ID" value="KAF0301768.1"/>
    <property type="molecule type" value="Genomic_DNA"/>
</dbReference>
<evidence type="ECO:0000313" key="2">
    <source>
        <dbReference type="Proteomes" id="UP000440578"/>
    </source>
</evidence>
<organism evidence="1 2">
    <name type="scientific">Amphibalanus amphitrite</name>
    <name type="common">Striped barnacle</name>
    <name type="synonym">Balanus amphitrite</name>
    <dbReference type="NCBI Taxonomy" id="1232801"/>
    <lineage>
        <taxon>Eukaryota</taxon>
        <taxon>Metazoa</taxon>
        <taxon>Ecdysozoa</taxon>
        <taxon>Arthropoda</taxon>
        <taxon>Crustacea</taxon>
        <taxon>Multicrustacea</taxon>
        <taxon>Cirripedia</taxon>
        <taxon>Thoracica</taxon>
        <taxon>Thoracicalcarea</taxon>
        <taxon>Balanomorpha</taxon>
        <taxon>Balanoidea</taxon>
        <taxon>Balanidae</taxon>
        <taxon>Amphibalaninae</taxon>
        <taxon>Amphibalanus</taxon>
    </lineage>
</organism>
<gene>
    <name evidence="1" type="ORF">FJT64_026006</name>
</gene>
<evidence type="ECO:0000313" key="1">
    <source>
        <dbReference type="EMBL" id="KAF0301768.1"/>
    </source>
</evidence>
<keyword evidence="2" id="KW-1185">Reference proteome</keyword>
<reference evidence="1 2" key="1">
    <citation type="submission" date="2019-07" db="EMBL/GenBank/DDBJ databases">
        <title>Draft genome assembly of a fouling barnacle, Amphibalanus amphitrite (Darwin, 1854): The first reference genome for Thecostraca.</title>
        <authorList>
            <person name="Kim W."/>
        </authorList>
    </citation>
    <scope>NUCLEOTIDE SEQUENCE [LARGE SCALE GENOMIC DNA]</scope>
    <source>
        <strain evidence="1">SNU_AA5</strain>
        <tissue evidence="1">Soma without cirri and trophi</tissue>
    </source>
</reference>